<dbReference type="NCBIfam" id="TIGR01312">
    <property type="entry name" value="XylB"/>
    <property type="match status" value="1"/>
</dbReference>
<keyword evidence="14" id="KW-1185">Reference proteome</keyword>
<feature type="site" description="Important for activity" evidence="8">
    <location>
        <position position="10"/>
    </location>
</feature>
<evidence type="ECO:0000256" key="5">
    <source>
        <dbReference type="ARBA" id="ARBA00022777"/>
    </source>
</evidence>
<organism evidence="13 14">
    <name type="scientific">Thermaerobacter composti</name>
    <dbReference type="NCBI Taxonomy" id="554949"/>
    <lineage>
        <taxon>Bacteria</taxon>
        <taxon>Bacillati</taxon>
        <taxon>Bacillota</taxon>
        <taxon>Clostridia</taxon>
        <taxon>Eubacteriales</taxon>
        <taxon>Clostridiales Family XVII. Incertae Sedis</taxon>
        <taxon>Thermaerobacter</taxon>
    </lineage>
</organism>
<dbReference type="EC" id="2.7.1.17" evidence="8 10"/>
<evidence type="ECO:0000259" key="11">
    <source>
        <dbReference type="Pfam" id="PF00370"/>
    </source>
</evidence>
<comment type="catalytic activity">
    <reaction evidence="8 10">
        <text>D-xylulose + ATP = D-xylulose 5-phosphate + ADP + H(+)</text>
        <dbReference type="Rhea" id="RHEA:10964"/>
        <dbReference type="ChEBI" id="CHEBI:15378"/>
        <dbReference type="ChEBI" id="CHEBI:17140"/>
        <dbReference type="ChEBI" id="CHEBI:30616"/>
        <dbReference type="ChEBI" id="CHEBI:57737"/>
        <dbReference type="ChEBI" id="CHEBI:456216"/>
        <dbReference type="EC" id="2.7.1.17"/>
    </reaction>
</comment>
<keyword evidence="2 8" id="KW-0859">Xylose metabolism</keyword>
<dbReference type="EMBL" id="CP132508">
    <property type="protein sequence ID" value="WPD18682.1"/>
    <property type="molecule type" value="Genomic_DNA"/>
</dbReference>
<comment type="similarity">
    <text evidence="1 8 9">Belongs to the FGGY kinase family.</text>
</comment>
<protein>
    <recommendedName>
        <fullName evidence="8 10">Xylulose kinase</fullName>
        <shortName evidence="8 10">Xylulokinase</shortName>
        <ecNumber evidence="8 10">2.7.1.17</ecNumber>
    </recommendedName>
</protein>
<name>A0ABZ0QQA5_9FIRM</name>
<evidence type="ECO:0000256" key="1">
    <source>
        <dbReference type="ARBA" id="ARBA00009156"/>
    </source>
</evidence>
<evidence type="ECO:0000256" key="9">
    <source>
        <dbReference type="RuleBase" id="RU003733"/>
    </source>
</evidence>
<evidence type="ECO:0000256" key="3">
    <source>
        <dbReference type="ARBA" id="ARBA00022679"/>
    </source>
</evidence>
<feature type="domain" description="Carbohydrate kinase FGGY N-terminal" evidence="11">
    <location>
        <begin position="6"/>
        <end position="246"/>
    </location>
</feature>
<keyword evidence="6 8" id="KW-0067">ATP-binding</keyword>
<accession>A0ABZ0QQA5</accession>
<evidence type="ECO:0000256" key="7">
    <source>
        <dbReference type="ARBA" id="ARBA00023277"/>
    </source>
</evidence>
<dbReference type="InterPro" id="IPR000577">
    <property type="entry name" value="Carb_kinase_FGGY"/>
</dbReference>
<keyword evidence="5 8" id="KW-0418">Kinase</keyword>
<feature type="domain" description="Carbohydrate kinase FGGY C-terminal" evidence="12">
    <location>
        <begin position="257"/>
        <end position="466"/>
    </location>
</feature>
<dbReference type="Pfam" id="PF02782">
    <property type="entry name" value="FGGY_C"/>
    <property type="match status" value="1"/>
</dbReference>
<feature type="active site" description="Proton acceptor" evidence="8">
    <location>
        <position position="240"/>
    </location>
</feature>
<dbReference type="GO" id="GO:0004856">
    <property type="term" value="F:D-xylulokinase activity"/>
    <property type="evidence" value="ECO:0007669"/>
    <property type="project" value="UniProtKB-EC"/>
</dbReference>
<evidence type="ECO:0000256" key="2">
    <source>
        <dbReference type="ARBA" id="ARBA00022629"/>
    </source>
</evidence>
<evidence type="ECO:0000259" key="12">
    <source>
        <dbReference type="Pfam" id="PF02782"/>
    </source>
</evidence>
<dbReference type="PROSITE" id="PS00933">
    <property type="entry name" value="FGGY_KINASES_1"/>
    <property type="match status" value="1"/>
</dbReference>
<dbReference type="Gene3D" id="3.30.420.40">
    <property type="match status" value="2"/>
</dbReference>
<evidence type="ECO:0000313" key="13">
    <source>
        <dbReference type="EMBL" id="WPD18682.1"/>
    </source>
</evidence>
<sequence>MAAELFVGIDVGTTGCRALAVDAEGVVRAEATTEYGFAMPRPGWTEQDPEEWWSGAVRCLRSLVAQVGAGAIRGVGLTGQMHGSVFLDGRGAVIRPALLWNDQRTVAQCDAIEARVGSERLYALAGNPALTGFTAPKLLWLREHEPDAYARLAHLLLPKDYVRFRLTGAIATDVTDASGTLLLDVAGRRWSQEILAALDIDERILPALYESADVTGAVSEEAARATGLAAGTPVVAGAGDQAAGAVAAGAVTPGIAAVAVGTSGVVFLPSEEPVHTRADDVAAPPGLEPESLKTVHSFCHAVPGLWHAMGVMLSAGGSLRWLRDALYAAEAAEAARQGADVYDRITADAAEVAPGAEGLLFLPYLAGERTPHFDPFVRGSFLGLSLGHRRQHLARAVLEGIAFGLRDCLDLVRRLAGEPAEVRIMGGGAKSEVWREIIAAVLGVPLRRLGVDEGPALGAAILAAVGVGAFADVRSACQAMVRLGSVTEPPASWPSLYEALLLAYRGAYRQVAPVFREAPIGPPNEGR</sequence>
<keyword evidence="7 8" id="KW-0119">Carbohydrate metabolism</keyword>
<dbReference type="RefSeq" id="WP_318750485.1">
    <property type="nucleotide sequence ID" value="NZ_CP132508.1"/>
</dbReference>
<gene>
    <name evidence="8 10 13" type="primary">xylB</name>
    <name evidence="13" type="ORF">Q5761_09995</name>
</gene>
<comment type="function">
    <text evidence="8">Catalyzes the phosphorylation of D-xylulose to D-xylulose 5-phosphate.</text>
</comment>
<dbReference type="PANTHER" id="PTHR43095">
    <property type="entry name" value="SUGAR KINASE"/>
    <property type="match status" value="1"/>
</dbReference>
<dbReference type="InterPro" id="IPR043129">
    <property type="entry name" value="ATPase_NBD"/>
</dbReference>
<dbReference type="InterPro" id="IPR018484">
    <property type="entry name" value="FGGY_N"/>
</dbReference>
<evidence type="ECO:0000256" key="4">
    <source>
        <dbReference type="ARBA" id="ARBA00022741"/>
    </source>
</evidence>
<reference evidence="13 14" key="1">
    <citation type="submission" date="2023-08" db="EMBL/GenBank/DDBJ databases">
        <title>Genome sequence of Thermaerobacter compostii strain Ins1, a spore-forming filamentous bacterium isolated from a deep geothermal reservoir.</title>
        <authorList>
            <person name="Bregnard D."/>
            <person name="Gonzalez D."/>
            <person name="Junier P."/>
        </authorList>
    </citation>
    <scope>NUCLEOTIDE SEQUENCE [LARGE SCALE GENOMIC DNA]</scope>
    <source>
        <strain evidence="13 14">Ins1</strain>
    </source>
</reference>
<dbReference type="Proteomes" id="UP001304683">
    <property type="component" value="Chromosome"/>
</dbReference>
<dbReference type="CDD" id="cd07808">
    <property type="entry name" value="ASKHA_NBD_FGGY_EcXK-like"/>
    <property type="match status" value="1"/>
</dbReference>
<dbReference type="InterPro" id="IPR006000">
    <property type="entry name" value="Xylulokinase"/>
</dbReference>
<dbReference type="PROSITE" id="PS00445">
    <property type="entry name" value="FGGY_KINASES_2"/>
    <property type="match status" value="1"/>
</dbReference>
<evidence type="ECO:0000313" key="14">
    <source>
        <dbReference type="Proteomes" id="UP001304683"/>
    </source>
</evidence>
<dbReference type="Pfam" id="PF00370">
    <property type="entry name" value="FGGY_N"/>
    <property type="match status" value="1"/>
</dbReference>
<evidence type="ECO:0000256" key="6">
    <source>
        <dbReference type="ARBA" id="ARBA00022840"/>
    </source>
</evidence>
<feature type="binding site" evidence="8">
    <location>
        <begin position="81"/>
        <end position="82"/>
    </location>
    <ligand>
        <name>substrate</name>
    </ligand>
</feature>
<keyword evidence="4 8" id="KW-0547">Nucleotide-binding</keyword>
<dbReference type="PANTHER" id="PTHR43095:SF5">
    <property type="entry name" value="XYLULOSE KINASE"/>
    <property type="match status" value="1"/>
</dbReference>
<evidence type="ECO:0000256" key="10">
    <source>
        <dbReference type="RuleBase" id="RU364073"/>
    </source>
</evidence>
<dbReference type="SUPFAM" id="SSF53067">
    <property type="entry name" value="Actin-like ATPase domain"/>
    <property type="match status" value="2"/>
</dbReference>
<dbReference type="PIRSF" id="PIRSF000538">
    <property type="entry name" value="GlpK"/>
    <property type="match status" value="1"/>
</dbReference>
<dbReference type="InterPro" id="IPR018485">
    <property type="entry name" value="FGGY_C"/>
</dbReference>
<evidence type="ECO:0000256" key="8">
    <source>
        <dbReference type="HAMAP-Rule" id="MF_02220"/>
    </source>
</evidence>
<keyword evidence="3 8" id="KW-0808">Transferase</keyword>
<dbReference type="HAMAP" id="MF_02220">
    <property type="entry name" value="XylB"/>
    <property type="match status" value="1"/>
</dbReference>
<proteinExistence type="inferred from homology"/>
<dbReference type="InterPro" id="IPR018483">
    <property type="entry name" value="Carb_kinase_FGGY_CS"/>
</dbReference>
<dbReference type="InterPro" id="IPR050406">
    <property type="entry name" value="FGGY_Carb_Kinase"/>
</dbReference>